<proteinExistence type="predicted"/>
<dbReference type="Proteomes" id="UP001597362">
    <property type="component" value="Unassembled WGS sequence"/>
</dbReference>
<evidence type="ECO:0000256" key="1">
    <source>
        <dbReference type="SAM" id="Phobius"/>
    </source>
</evidence>
<name>A0ABW4YP79_9BACL</name>
<accession>A0ABW4YP79</accession>
<reference evidence="3" key="1">
    <citation type="journal article" date="2019" name="Int. J. Syst. Evol. Microbiol.">
        <title>The Global Catalogue of Microorganisms (GCM) 10K type strain sequencing project: providing services to taxonomists for standard genome sequencing and annotation.</title>
        <authorList>
            <consortium name="The Broad Institute Genomics Platform"/>
            <consortium name="The Broad Institute Genome Sequencing Center for Infectious Disease"/>
            <person name="Wu L."/>
            <person name="Ma J."/>
        </authorList>
    </citation>
    <scope>NUCLEOTIDE SEQUENCE [LARGE SCALE GENOMIC DNA]</scope>
    <source>
        <strain evidence="3">GH52</strain>
    </source>
</reference>
<sequence>MKATMKSAWTLTRQHFPLILFLFLYRFIIGFILYRFIDNIVVPILHRYPSGAPIEHAQQIFLTEAQFQLTKTNMIMPYLCTLVAIIAVRMLITPFIHSGLFHSIQRQIQQVKGTRFREGIRTHWKKVSAIYWLGVITMIVPAIWLLPILAQKLTTALTVGQLLTEIGPWLVGWGIYALAIHLFSVALQVGIVAQRKVVTILQRTVSSFIPYLILSVLLWVIGIGVNSLFSTTTLLWAGFAALVIHQISQLVTTWMKVWTLTAQSHFLLHKLEQ</sequence>
<evidence type="ECO:0000313" key="2">
    <source>
        <dbReference type="EMBL" id="MFD2117519.1"/>
    </source>
</evidence>
<keyword evidence="1" id="KW-1133">Transmembrane helix</keyword>
<evidence type="ECO:0000313" key="3">
    <source>
        <dbReference type="Proteomes" id="UP001597362"/>
    </source>
</evidence>
<feature type="transmembrane region" description="Helical" evidence="1">
    <location>
        <begin position="205"/>
        <end position="229"/>
    </location>
</feature>
<feature type="transmembrane region" description="Helical" evidence="1">
    <location>
        <begin position="170"/>
        <end position="193"/>
    </location>
</feature>
<feature type="transmembrane region" description="Helical" evidence="1">
    <location>
        <begin position="129"/>
        <end position="150"/>
    </location>
</feature>
<keyword evidence="3" id="KW-1185">Reference proteome</keyword>
<keyword evidence="1" id="KW-0472">Membrane</keyword>
<dbReference type="RefSeq" id="WP_377774765.1">
    <property type="nucleotide sequence ID" value="NZ_JBHUHO010000040.1"/>
</dbReference>
<feature type="transmembrane region" description="Helical" evidence="1">
    <location>
        <begin position="75"/>
        <end position="96"/>
    </location>
</feature>
<gene>
    <name evidence="2" type="ORF">ACFSJH_17445</name>
</gene>
<dbReference type="EMBL" id="JBHUHO010000040">
    <property type="protein sequence ID" value="MFD2117519.1"/>
    <property type="molecule type" value="Genomic_DNA"/>
</dbReference>
<feature type="transmembrane region" description="Helical" evidence="1">
    <location>
        <begin position="16"/>
        <end position="37"/>
    </location>
</feature>
<organism evidence="2 3">
    <name type="scientific">Paenibacillus yanchengensis</name>
    <dbReference type="NCBI Taxonomy" id="2035833"/>
    <lineage>
        <taxon>Bacteria</taxon>
        <taxon>Bacillati</taxon>
        <taxon>Bacillota</taxon>
        <taxon>Bacilli</taxon>
        <taxon>Bacillales</taxon>
        <taxon>Paenibacillaceae</taxon>
        <taxon>Paenibacillus</taxon>
    </lineage>
</organism>
<protein>
    <submittedName>
        <fullName evidence="2">Uncharacterized protein</fullName>
    </submittedName>
</protein>
<keyword evidence="1" id="KW-0812">Transmembrane</keyword>
<feature type="transmembrane region" description="Helical" evidence="1">
    <location>
        <begin position="235"/>
        <end position="255"/>
    </location>
</feature>
<comment type="caution">
    <text evidence="2">The sequence shown here is derived from an EMBL/GenBank/DDBJ whole genome shotgun (WGS) entry which is preliminary data.</text>
</comment>